<sequence length="44" mass="5039">MICIQFLALLFKFCALLPAFSLTLVRAMNSNFYKLMKLKVKPAT</sequence>
<evidence type="ECO:0000313" key="1">
    <source>
        <dbReference type="EMBL" id="VHO01885.1"/>
    </source>
</evidence>
<dbReference type="AlphaFoldDB" id="A0A486XIA2"/>
<accession>A0A486XIA2</accession>
<organism evidence="1">
    <name type="scientific">Rheinheimera sp. BAL341</name>
    <dbReference type="NCBI Taxonomy" id="1708203"/>
    <lineage>
        <taxon>Bacteria</taxon>
        <taxon>Pseudomonadati</taxon>
        <taxon>Pseudomonadota</taxon>
        <taxon>Gammaproteobacteria</taxon>
        <taxon>Chromatiales</taxon>
        <taxon>Chromatiaceae</taxon>
        <taxon>Rheinheimera</taxon>
    </lineage>
</organism>
<name>A0A486XIA2_9GAMM</name>
<gene>
    <name evidence="1" type="ORF">BAL341_460</name>
</gene>
<dbReference type="EMBL" id="CAAJGR010000052">
    <property type="protein sequence ID" value="VHO01885.1"/>
    <property type="molecule type" value="Genomic_DNA"/>
</dbReference>
<proteinExistence type="predicted"/>
<reference evidence="1" key="1">
    <citation type="submission" date="2019-04" db="EMBL/GenBank/DDBJ databases">
        <authorList>
            <person name="Brambilla D."/>
        </authorList>
    </citation>
    <scope>NUCLEOTIDE SEQUENCE</scope>
    <source>
        <strain evidence="1">BAL1</strain>
    </source>
</reference>
<protein>
    <submittedName>
        <fullName evidence="1">Uncharacterized protein</fullName>
    </submittedName>
</protein>